<name>A0A5E4VKN8_9BURK</name>
<dbReference type="PANTHER" id="PTHR35882:SF2">
    <property type="entry name" value="PELA"/>
    <property type="match status" value="1"/>
</dbReference>
<accession>A0A5E4VKN8</accession>
<organism evidence="1 2">
    <name type="scientific">Pandoraea cepalis</name>
    <dbReference type="NCBI Taxonomy" id="2508294"/>
    <lineage>
        <taxon>Bacteria</taxon>
        <taxon>Pseudomonadati</taxon>
        <taxon>Pseudomonadota</taxon>
        <taxon>Betaproteobacteria</taxon>
        <taxon>Burkholderiales</taxon>
        <taxon>Burkholderiaceae</taxon>
        <taxon>Pandoraea</taxon>
    </lineage>
</organism>
<dbReference type="PIRSF" id="PIRSF029570">
    <property type="entry name" value="UCP029570"/>
    <property type="match status" value="1"/>
</dbReference>
<proteinExistence type="predicted"/>
<sequence length="973" mass="105714">MASKGQAFAAETGNFRGVLGNRGSRDVFGRWLRRTRGLVTGSLRSFVMLTTMIPAGMALAAGTSVTPSMPASLAPATLATAMAPMTSAVSAVPDIALYYGRDLPVDALQSFDWVVIDPTQTSLPDASLTPHTTWFARLDARDTAQTPEAFVDARVAPLWAQGYRNFLIDDGTPLAADAESDARMAARVKAVRARYADARLVLRNHLGLAASLAPALAGVLADGLLHRYDARAMIFVDTPADARQSALDQLKALREQSHLPTFAMDYCASADVACRRDTARTLNQTGVRAFVTDPDVETVGVGRIEVMPRKVLMVQAPGDGEPIDLTTGARDISMPLNYLGYDVQYVNVNKGPMPANVRSDRYAGIVVSIDRNVNNAGAWRRWLLARIHDGMRVAVIGQFGFPIDQQTAQVLGLERVAGTVPGSVVPSVVSKAPMMGFEIMPTPDVRDALGVRVGPTGQPLLRLQAGTYTYDMAGMLPWGGYTLNPYGVTSLSGIGQERWAIQPIDFLRQALALPQMPVPDVTTENGRRLMFVHVDGDGFASRAEFPGVDYGAMALYEQIYTKYPVPTTLSVIEGEVGAKGMYPKISPRLEEIARKMFALPNVEIGTHTFSHPFNLEQINQTTGERITGKANKEWGGDDAFSLDIPNYKFNLDREIQGSIDYINGRLAPPGKKVVVLQWPGDAQAPAIAIRKAWAAGVLSINGGDTIITKTNNSWTNIAPYGVEKGSLPTEFQVYAAVMDENVYTNDWLGPYYGYTRVLETFAMTDKPIRFKAVNLYYHMYSGTKVASLNALKEVYNAVLKQPVFPIFTTEYIRRVLDWRRVAVAREVAADGATRWRVRSGADLREMRWPGEGVPVMGTSDDVAGYLPGPGGLYIHMGGDTAEFSIASKGAERTPHIDEAAGFIRDFQRTGRNLSFRFGGYYKPFVSVVNAAGCRISVDGVAKGRADGAGRLRAEVSGVAEKPVVMHTVGVDCD</sequence>
<dbReference type="PANTHER" id="PTHR35882">
    <property type="entry name" value="PELA"/>
    <property type="match status" value="1"/>
</dbReference>
<dbReference type="InterPro" id="IPR017853">
    <property type="entry name" value="GH"/>
</dbReference>
<dbReference type="SUPFAM" id="SSF51445">
    <property type="entry name" value="(Trans)glycosidases"/>
    <property type="match status" value="1"/>
</dbReference>
<gene>
    <name evidence="1" type="ORF">PCE31107_02693</name>
</gene>
<dbReference type="Gene3D" id="3.20.20.70">
    <property type="entry name" value="Aldolase class I"/>
    <property type="match status" value="1"/>
</dbReference>
<evidence type="ECO:0000313" key="1">
    <source>
        <dbReference type="EMBL" id="VVE12039.1"/>
    </source>
</evidence>
<protein>
    <submittedName>
        <fullName evidence="1">Sugar ABC transporter</fullName>
    </submittedName>
</protein>
<reference evidence="1 2" key="1">
    <citation type="submission" date="2019-08" db="EMBL/GenBank/DDBJ databases">
        <authorList>
            <person name="Peeters C."/>
        </authorList>
    </citation>
    <scope>NUCLEOTIDE SEQUENCE [LARGE SCALE GENOMIC DNA]</scope>
    <source>
        <strain evidence="1 2">LMG 31107</strain>
    </source>
</reference>
<dbReference type="AlphaFoldDB" id="A0A5E4VKN8"/>
<dbReference type="InterPro" id="IPR016925">
    <property type="entry name" value="UCP029570"/>
</dbReference>
<evidence type="ECO:0000313" key="2">
    <source>
        <dbReference type="Proteomes" id="UP000396788"/>
    </source>
</evidence>
<dbReference type="CDD" id="cd10922">
    <property type="entry name" value="CE4_PelA_like_C"/>
    <property type="match status" value="1"/>
</dbReference>
<dbReference type="EMBL" id="CABPRY010000005">
    <property type="protein sequence ID" value="VVE12039.1"/>
    <property type="molecule type" value="Genomic_DNA"/>
</dbReference>
<dbReference type="InterPro" id="IPR013785">
    <property type="entry name" value="Aldolase_TIM"/>
</dbReference>
<dbReference type="Proteomes" id="UP000396788">
    <property type="component" value="Unassembled WGS sequence"/>
</dbReference>